<gene>
    <name evidence="2" type="ORF">GCM10007067_12660</name>
</gene>
<feature type="transmembrane region" description="Helical" evidence="1">
    <location>
        <begin position="12"/>
        <end position="34"/>
    </location>
</feature>
<name>A0A918W895_9GAMM</name>
<keyword evidence="1" id="KW-1133">Transmembrane helix</keyword>
<keyword evidence="3" id="KW-1185">Reference proteome</keyword>
<reference evidence="2" key="1">
    <citation type="journal article" date="2014" name="Int. J. Syst. Evol. Microbiol.">
        <title>Complete genome sequence of Corynebacterium casei LMG S-19264T (=DSM 44701T), isolated from a smear-ripened cheese.</title>
        <authorList>
            <consortium name="US DOE Joint Genome Institute (JGI-PGF)"/>
            <person name="Walter F."/>
            <person name="Albersmeier A."/>
            <person name="Kalinowski J."/>
            <person name="Ruckert C."/>
        </authorList>
    </citation>
    <scope>NUCLEOTIDE SEQUENCE</scope>
    <source>
        <strain evidence="2">KCTC 23077</strain>
    </source>
</reference>
<organism evidence="2 3">
    <name type="scientific">Cognatilysobacter bugurensis</name>
    <dbReference type="NCBI Taxonomy" id="543356"/>
    <lineage>
        <taxon>Bacteria</taxon>
        <taxon>Pseudomonadati</taxon>
        <taxon>Pseudomonadota</taxon>
        <taxon>Gammaproteobacteria</taxon>
        <taxon>Lysobacterales</taxon>
        <taxon>Lysobacteraceae</taxon>
        <taxon>Cognatilysobacter</taxon>
    </lineage>
</organism>
<keyword evidence="1" id="KW-0812">Transmembrane</keyword>
<protein>
    <submittedName>
        <fullName evidence="2">Uncharacterized protein</fullName>
    </submittedName>
</protein>
<accession>A0A918W895</accession>
<sequence>MNLLHTFSVGKWPATGKLVAVAAVTVAAAIHLLNTGYEDWSSGADTAYVLALLVLFFSKDKVEDERALDLKLRALATAAFGGWLMASLHRLGFYFLQRPEAPSTLSAFDVLFLILLIAHIQYHAQRHLDGTDR</sequence>
<comment type="caution">
    <text evidence="2">The sequence shown here is derived from an EMBL/GenBank/DDBJ whole genome shotgun (WGS) entry which is preliminary data.</text>
</comment>
<dbReference type="Proteomes" id="UP000646426">
    <property type="component" value="Unassembled WGS sequence"/>
</dbReference>
<dbReference type="EMBL" id="BMYD01000001">
    <property type="protein sequence ID" value="GHA76847.1"/>
    <property type="molecule type" value="Genomic_DNA"/>
</dbReference>
<dbReference type="AlphaFoldDB" id="A0A918W895"/>
<feature type="transmembrane region" description="Helical" evidence="1">
    <location>
        <begin position="105"/>
        <end position="124"/>
    </location>
</feature>
<evidence type="ECO:0000313" key="3">
    <source>
        <dbReference type="Proteomes" id="UP000646426"/>
    </source>
</evidence>
<proteinExistence type="predicted"/>
<reference evidence="2" key="2">
    <citation type="submission" date="2020-09" db="EMBL/GenBank/DDBJ databases">
        <authorList>
            <person name="Sun Q."/>
            <person name="Kim S."/>
        </authorList>
    </citation>
    <scope>NUCLEOTIDE SEQUENCE</scope>
    <source>
        <strain evidence="2">KCTC 23077</strain>
    </source>
</reference>
<evidence type="ECO:0000256" key="1">
    <source>
        <dbReference type="SAM" id="Phobius"/>
    </source>
</evidence>
<dbReference type="RefSeq" id="WP_189454365.1">
    <property type="nucleotide sequence ID" value="NZ_BMYD01000001.1"/>
</dbReference>
<keyword evidence="1" id="KW-0472">Membrane</keyword>
<evidence type="ECO:0000313" key="2">
    <source>
        <dbReference type="EMBL" id="GHA76847.1"/>
    </source>
</evidence>
<feature type="transmembrane region" description="Helical" evidence="1">
    <location>
        <begin position="70"/>
        <end position="93"/>
    </location>
</feature>
<feature type="transmembrane region" description="Helical" evidence="1">
    <location>
        <begin position="40"/>
        <end position="58"/>
    </location>
</feature>